<feature type="domain" description="Transcription regulator PadR N-terminal" evidence="1">
    <location>
        <begin position="18"/>
        <end position="88"/>
    </location>
</feature>
<reference evidence="2 3" key="1">
    <citation type="journal article" date="2015" name="Genome Announc.">
        <title>Expanding the biotechnology potential of lactobacilli through comparative genomics of 213 strains and associated genera.</title>
        <authorList>
            <person name="Sun Z."/>
            <person name="Harris H.M."/>
            <person name="McCann A."/>
            <person name="Guo C."/>
            <person name="Argimon S."/>
            <person name="Zhang W."/>
            <person name="Yang X."/>
            <person name="Jeffery I.B."/>
            <person name="Cooney J.C."/>
            <person name="Kagawa T.F."/>
            <person name="Liu W."/>
            <person name="Song Y."/>
            <person name="Salvetti E."/>
            <person name="Wrobel A."/>
            <person name="Rasinkangas P."/>
            <person name="Parkhill J."/>
            <person name="Rea M.C."/>
            <person name="O'Sullivan O."/>
            <person name="Ritari J."/>
            <person name="Douillard F.P."/>
            <person name="Paul Ross R."/>
            <person name="Yang R."/>
            <person name="Briner A.E."/>
            <person name="Felis G.E."/>
            <person name="de Vos W.M."/>
            <person name="Barrangou R."/>
            <person name="Klaenhammer T.R."/>
            <person name="Caufield P.W."/>
            <person name="Cui Y."/>
            <person name="Zhang H."/>
            <person name="O'Toole P.W."/>
        </authorList>
    </citation>
    <scope>NUCLEOTIDE SEQUENCE [LARGE SCALE GENOMIC DNA]</scope>
    <source>
        <strain evidence="2 3">DSM 20178</strain>
    </source>
</reference>
<dbReference type="Proteomes" id="UP000051984">
    <property type="component" value="Unassembled WGS sequence"/>
</dbReference>
<dbReference type="PANTHER" id="PTHR33169">
    <property type="entry name" value="PADR-FAMILY TRANSCRIPTIONAL REGULATOR"/>
    <property type="match status" value="1"/>
</dbReference>
<dbReference type="InterPro" id="IPR052509">
    <property type="entry name" value="Metal_resp_DNA-bind_regulator"/>
</dbReference>
<accession>A0A0R1EWW6</accession>
<evidence type="ECO:0000313" key="3">
    <source>
        <dbReference type="Proteomes" id="UP000051984"/>
    </source>
</evidence>
<dbReference type="InterPro" id="IPR036388">
    <property type="entry name" value="WH-like_DNA-bd_sf"/>
</dbReference>
<dbReference type="EMBL" id="AZCT01000001">
    <property type="protein sequence ID" value="KRK13903.1"/>
    <property type="molecule type" value="Genomic_DNA"/>
</dbReference>
<dbReference type="RefSeq" id="WP_010488733.1">
    <property type="nucleotide sequence ID" value="NZ_AZCT01000001.1"/>
</dbReference>
<dbReference type="SUPFAM" id="SSF46785">
    <property type="entry name" value="Winged helix' DNA-binding domain"/>
    <property type="match status" value="1"/>
</dbReference>
<sequence length="122" mass="13887">MAQDLHTQMLKGILQGCVLIILSRGEYYGYTLSQELEKYGFAEISKGTIYPLLMALEKKGLITSQLRSSPDGPPRKYYQVTSDGMDARHDFIQQWHQLSQHVTQLLTAEEGMSHDDQGRPTR</sequence>
<dbReference type="InterPro" id="IPR036390">
    <property type="entry name" value="WH_DNA-bd_sf"/>
</dbReference>
<dbReference type="Gene3D" id="1.10.10.10">
    <property type="entry name" value="Winged helix-like DNA-binding domain superfamily/Winged helix DNA-binding domain"/>
    <property type="match status" value="1"/>
</dbReference>
<name>A0A0R1EWW6_LACZE</name>
<dbReference type="AlphaFoldDB" id="A0A0R1EWW6"/>
<evidence type="ECO:0000313" key="2">
    <source>
        <dbReference type="EMBL" id="KRK13903.1"/>
    </source>
</evidence>
<dbReference type="eggNOG" id="COG1695">
    <property type="taxonomic scope" value="Bacteria"/>
</dbReference>
<proteinExistence type="predicted"/>
<dbReference type="PANTHER" id="PTHR33169:SF14">
    <property type="entry name" value="TRANSCRIPTIONAL REGULATOR RV3488"/>
    <property type="match status" value="1"/>
</dbReference>
<evidence type="ECO:0000259" key="1">
    <source>
        <dbReference type="Pfam" id="PF03551"/>
    </source>
</evidence>
<dbReference type="Pfam" id="PF03551">
    <property type="entry name" value="PadR"/>
    <property type="match status" value="1"/>
</dbReference>
<dbReference type="PATRIC" id="fig|1423816.3.peg.476"/>
<protein>
    <submittedName>
        <fullName evidence="2">Transcriptional regulator</fullName>
    </submittedName>
</protein>
<gene>
    <name evidence="2" type="ORF">FD51_GL000474</name>
</gene>
<organism evidence="2 3">
    <name type="scientific">Lacticaseibacillus zeae DSM 20178 = KCTC 3804</name>
    <dbReference type="NCBI Taxonomy" id="1423816"/>
    <lineage>
        <taxon>Bacteria</taxon>
        <taxon>Bacillati</taxon>
        <taxon>Bacillota</taxon>
        <taxon>Bacilli</taxon>
        <taxon>Lactobacillales</taxon>
        <taxon>Lactobacillaceae</taxon>
        <taxon>Lacticaseibacillus</taxon>
    </lineage>
</organism>
<dbReference type="InterPro" id="IPR005149">
    <property type="entry name" value="Tscrpt_reg_PadR_N"/>
</dbReference>
<comment type="caution">
    <text evidence="2">The sequence shown here is derived from an EMBL/GenBank/DDBJ whole genome shotgun (WGS) entry which is preliminary data.</text>
</comment>